<evidence type="ECO:0000313" key="2">
    <source>
        <dbReference type="EMBL" id="KAJ8429579.1"/>
    </source>
</evidence>
<feature type="compositionally biased region" description="Basic and acidic residues" evidence="1">
    <location>
        <begin position="1"/>
        <end position="11"/>
    </location>
</feature>
<dbReference type="Proteomes" id="UP001153076">
    <property type="component" value="Unassembled WGS sequence"/>
</dbReference>
<keyword evidence="3" id="KW-1185">Reference proteome</keyword>
<evidence type="ECO:0000313" key="3">
    <source>
        <dbReference type="Proteomes" id="UP001153076"/>
    </source>
</evidence>
<accession>A0A9Q1JRB4</accession>
<dbReference type="OrthoDB" id="759447at2759"/>
<feature type="region of interest" description="Disordered" evidence="1">
    <location>
        <begin position="311"/>
        <end position="342"/>
    </location>
</feature>
<reference evidence="2" key="1">
    <citation type="submission" date="2022-04" db="EMBL/GenBank/DDBJ databases">
        <title>Carnegiea gigantea Genome sequencing and assembly v2.</title>
        <authorList>
            <person name="Copetti D."/>
            <person name="Sanderson M.J."/>
            <person name="Burquez A."/>
            <person name="Wojciechowski M.F."/>
        </authorList>
    </citation>
    <scope>NUCLEOTIDE SEQUENCE</scope>
    <source>
        <strain evidence="2">SGP5-SGP5p</strain>
        <tissue evidence="2">Aerial part</tissue>
    </source>
</reference>
<proteinExistence type="predicted"/>
<feature type="compositionally biased region" description="Low complexity" evidence="1">
    <location>
        <begin position="219"/>
        <end position="232"/>
    </location>
</feature>
<name>A0A9Q1JRB4_9CARY</name>
<evidence type="ECO:0000256" key="1">
    <source>
        <dbReference type="SAM" id="MobiDB-lite"/>
    </source>
</evidence>
<protein>
    <submittedName>
        <fullName evidence="2">Uncharacterized protein</fullName>
    </submittedName>
</protein>
<dbReference type="AlphaFoldDB" id="A0A9Q1JRB4"/>
<organism evidence="2 3">
    <name type="scientific">Carnegiea gigantea</name>
    <dbReference type="NCBI Taxonomy" id="171969"/>
    <lineage>
        <taxon>Eukaryota</taxon>
        <taxon>Viridiplantae</taxon>
        <taxon>Streptophyta</taxon>
        <taxon>Embryophyta</taxon>
        <taxon>Tracheophyta</taxon>
        <taxon>Spermatophyta</taxon>
        <taxon>Magnoliopsida</taxon>
        <taxon>eudicotyledons</taxon>
        <taxon>Gunneridae</taxon>
        <taxon>Pentapetalae</taxon>
        <taxon>Caryophyllales</taxon>
        <taxon>Cactineae</taxon>
        <taxon>Cactaceae</taxon>
        <taxon>Cactoideae</taxon>
        <taxon>Echinocereeae</taxon>
        <taxon>Carnegiea</taxon>
    </lineage>
</organism>
<feature type="region of interest" description="Disordered" evidence="1">
    <location>
        <begin position="264"/>
        <end position="290"/>
    </location>
</feature>
<feature type="compositionally biased region" description="Basic residues" evidence="1">
    <location>
        <begin position="235"/>
        <end position="247"/>
    </location>
</feature>
<feature type="region of interest" description="Disordered" evidence="1">
    <location>
        <begin position="1"/>
        <end position="52"/>
    </location>
</feature>
<sequence>MAKSPPTDRKGCRPLAPWSVARRGHSQIGASDKAGKQRWNPSLDPYGGEQQHTTNECQKLKKALHELANKGQIDRSLKRGPRFLEQELATPSLRDEECSTEVVATIAGGYAKDITRAAWKAQLRIHPTGTIRLSVHFGDKSKSKSPEVDFLVVDVPTAYNVIIGRPTLHRVKAVGLRGYTSGSLPSVQPSSSDAPASASKGLVASSSTVAHSDEGGINSTSSGSRSSATTCSRLSTKRRLHNTGHLRIRLQGLARPYGGRQVCSSGFADSPGPHQSRPSPADAVSIFHGPLGPPRTSHYAFGIGKRVLPAVGTLRRPSPPGERPLPLPSPPRTPLGGPKPLG</sequence>
<feature type="compositionally biased region" description="Pro residues" evidence="1">
    <location>
        <begin position="317"/>
        <end position="333"/>
    </location>
</feature>
<gene>
    <name evidence="2" type="ORF">Cgig2_023785</name>
</gene>
<dbReference type="EMBL" id="JAKOGI010000883">
    <property type="protein sequence ID" value="KAJ8429579.1"/>
    <property type="molecule type" value="Genomic_DNA"/>
</dbReference>
<feature type="region of interest" description="Disordered" evidence="1">
    <location>
        <begin position="205"/>
        <end position="247"/>
    </location>
</feature>
<comment type="caution">
    <text evidence="2">The sequence shown here is derived from an EMBL/GenBank/DDBJ whole genome shotgun (WGS) entry which is preliminary data.</text>
</comment>